<dbReference type="InterPro" id="IPR012340">
    <property type="entry name" value="NA-bd_OB-fold"/>
</dbReference>
<dbReference type="InterPro" id="IPR000424">
    <property type="entry name" value="Primosome_PriB/ssb"/>
</dbReference>
<dbReference type="PIRSF" id="PIRSF003135">
    <property type="entry name" value="Primosomal_n"/>
    <property type="match status" value="1"/>
</dbReference>
<evidence type="ECO:0000313" key="6">
    <source>
        <dbReference type="Proteomes" id="UP001596084"/>
    </source>
</evidence>
<comment type="caution">
    <text evidence="5">The sequence shown here is derived from an EMBL/GenBank/DDBJ whole genome shotgun (WGS) entry which is preliminary data.</text>
</comment>
<dbReference type="PROSITE" id="PS50935">
    <property type="entry name" value="SSB"/>
    <property type="match status" value="1"/>
</dbReference>
<dbReference type="Pfam" id="PF22657">
    <property type="entry name" value="SSB_1"/>
    <property type="match status" value="1"/>
</dbReference>
<evidence type="ECO:0000256" key="2">
    <source>
        <dbReference type="ARBA" id="ARBA00022705"/>
    </source>
</evidence>
<keyword evidence="3 4" id="KW-0238">DNA-binding</keyword>
<sequence>MNHVELTACIAEASPLRYTPAGIPAVNFVLEHESEIVETGVKRQVKLTMRAVAFGSLAEQAVQLALGKAFRFTGFLINARTSKSVVFHIQAIEQVLNPI</sequence>
<evidence type="ECO:0000256" key="1">
    <source>
        <dbReference type="ARBA" id="ARBA00022515"/>
    </source>
</evidence>
<evidence type="ECO:0000256" key="3">
    <source>
        <dbReference type="ARBA" id="ARBA00023125"/>
    </source>
</evidence>
<organism evidence="5 6">
    <name type="scientific">Polaromonas jejuensis</name>
    <dbReference type="NCBI Taxonomy" id="457502"/>
    <lineage>
        <taxon>Bacteria</taxon>
        <taxon>Pseudomonadati</taxon>
        <taxon>Pseudomonadota</taxon>
        <taxon>Betaproteobacteria</taxon>
        <taxon>Burkholderiales</taxon>
        <taxon>Comamonadaceae</taxon>
        <taxon>Polaromonas</taxon>
    </lineage>
</organism>
<comment type="subunit">
    <text evidence="4">Homodimer. Interacts with PriA and DnaT. Component of the replication restart primosome. Primosome assembly occurs via a 'hand-off' mechanism. PriA binds to replication forks, subsequently PriB then DnaT bind; DnaT then displaces ssDNA to generate the helicase loading substrate.</text>
</comment>
<keyword evidence="1 4" id="KW-0639">Primosome</keyword>
<gene>
    <name evidence="4 5" type="primary">priB</name>
    <name evidence="5" type="ORF">ACFPP7_16060</name>
</gene>
<dbReference type="NCBIfam" id="TIGR04418">
    <property type="entry name" value="PriB_gamma"/>
    <property type="match status" value="1"/>
</dbReference>
<comment type="function">
    <text evidence="4">Involved in the restart of stalled replication forks, which reloads the replicative helicase on sites other than the origin of replication; the PriA-PriB pathway is the major replication restart pathway. During primosome assembly it facilitates complex formation between PriA and DnaT on DNA; stabilizes PriA on DNA. Stimulates the DNA unwinding activity of PriA helicase.</text>
</comment>
<dbReference type="InterPro" id="IPR023646">
    <property type="entry name" value="Prisomal_replication_PriB"/>
</dbReference>
<dbReference type="Gene3D" id="2.40.50.140">
    <property type="entry name" value="Nucleic acid-binding proteins"/>
    <property type="match status" value="1"/>
</dbReference>
<evidence type="ECO:0000313" key="5">
    <source>
        <dbReference type="EMBL" id="MFC5522414.1"/>
    </source>
</evidence>
<protein>
    <recommendedName>
        <fullName evidence="4">Replication restart protein PriB</fullName>
    </recommendedName>
</protein>
<dbReference type="EMBL" id="JBHSMX010000024">
    <property type="protein sequence ID" value="MFC5522414.1"/>
    <property type="molecule type" value="Genomic_DNA"/>
</dbReference>
<keyword evidence="2 4" id="KW-0235">DNA replication</keyword>
<name>A0ABW0QI71_9BURK</name>
<dbReference type="HAMAP" id="MF_00720">
    <property type="entry name" value="PriB"/>
    <property type="match status" value="1"/>
</dbReference>
<keyword evidence="6" id="KW-1185">Reference proteome</keyword>
<dbReference type="Proteomes" id="UP001596084">
    <property type="component" value="Unassembled WGS sequence"/>
</dbReference>
<reference evidence="6" key="1">
    <citation type="journal article" date="2019" name="Int. J. Syst. Evol. Microbiol.">
        <title>The Global Catalogue of Microorganisms (GCM) 10K type strain sequencing project: providing services to taxonomists for standard genome sequencing and annotation.</title>
        <authorList>
            <consortium name="The Broad Institute Genomics Platform"/>
            <consortium name="The Broad Institute Genome Sequencing Center for Infectious Disease"/>
            <person name="Wu L."/>
            <person name="Ma J."/>
        </authorList>
    </citation>
    <scope>NUCLEOTIDE SEQUENCE [LARGE SCALE GENOMIC DNA]</scope>
    <source>
        <strain evidence="6">CGMCC 4.7277</strain>
    </source>
</reference>
<accession>A0ABW0QI71</accession>
<evidence type="ECO:0000256" key="4">
    <source>
        <dbReference type="HAMAP-Rule" id="MF_00720"/>
    </source>
</evidence>
<comment type="similarity">
    <text evidence="4">Belongs to the PriB family.</text>
</comment>
<dbReference type="RefSeq" id="WP_068832384.1">
    <property type="nucleotide sequence ID" value="NZ_JBHSMX010000024.1"/>
</dbReference>
<proteinExistence type="inferred from homology"/>
<dbReference type="SUPFAM" id="SSF50249">
    <property type="entry name" value="Nucleic acid-binding proteins"/>
    <property type="match status" value="1"/>
</dbReference>